<dbReference type="Pfam" id="PF19293">
    <property type="entry name" value="CdaA_N"/>
    <property type="match status" value="1"/>
</dbReference>
<dbReference type="InterPro" id="IPR034701">
    <property type="entry name" value="CdaA"/>
</dbReference>
<feature type="compositionally biased region" description="Basic and acidic residues" evidence="7">
    <location>
        <begin position="259"/>
        <end position="268"/>
    </location>
</feature>
<dbReference type="PANTHER" id="PTHR34185:SF1">
    <property type="entry name" value="DIADENYLATE CYCLASE"/>
    <property type="match status" value="1"/>
</dbReference>
<evidence type="ECO:0000256" key="3">
    <source>
        <dbReference type="ARBA" id="ARBA00022695"/>
    </source>
</evidence>
<protein>
    <recommendedName>
        <fullName evidence="6">Diadenylate cyclase</fullName>
        <shortName evidence="6">DAC</shortName>
        <ecNumber evidence="6">2.7.7.85</ecNumber>
    </recommendedName>
    <alternativeName>
        <fullName evidence="6">Cyclic-di-AMP synthase</fullName>
        <shortName evidence="6">c-di-AMP synthase</shortName>
    </alternativeName>
</protein>
<keyword evidence="4 6" id="KW-0547">Nucleotide-binding</keyword>
<feature type="domain" description="DAC" evidence="8">
    <location>
        <begin position="85"/>
        <end position="245"/>
    </location>
</feature>
<dbReference type="Proteomes" id="UP001230220">
    <property type="component" value="Unassembled WGS sequence"/>
</dbReference>
<dbReference type="EMBL" id="JAUSUR010000004">
    <property type="protein sequence ID" value="MDQ0361836.1"/>
    <property type="molecule type" value="Genomic_DNA"/>
</dbReference>
<accession>A0ABU0E537</accession>
<keyword evidence="10" id="KW-1185">Reference proteome</keyword>
<proteinExistence type="inferred from homology"/>
<dbReference type="NCBIfam" id="TIGR00159">
    <property type="entry name" value="diadenylate cyclase CdaA"/>
    <property type="match status" value="1"/>
</dbReference>
<dbReference type="EC" id="2.7.7.85" evidence="6"/>
<evidence type="ECO:0000256" key="5">
    <source>
        <dbReference type="ARBA" id="ARBA00022840"/>
    </source>
</evidence>
<evidence type="ECO:0000256" key="2">
    <source>
        <dbReference type="ARBA" id="ARBA00022679"/>
    </source>
</evidence>
<dbReference type="InterPro" id="IPR003390">
    <property type="entry name" value="DNA_integrity_scan_DisA_N"/>
</dbReference>
<dbReference type="SUPFAM" id="SSF143597">
    <property type="entry name" value="YojJ-like"/>
    <property type="match status" value="1"/>
</dbReference>
<evidence type="ECO:0000313" key="10">
    <source>
        <dbReference type="Proteomes" id="UP001230220"/>
    </source>
</evidence>
<feature type="transmembrane region" description="Helical" evidence="6">
    <location>
        <begin position="12"/>
        <end position="31"/>
    </location>
</feature>
<dbReference type="Gene3D" id="3.40.1700.10">
    <property type="entry name" value="DNA integrity scanning protein, DisA, N-terminal domain"/>
    <property type="match status" value="1"/>
</dbReference>
<evidence type="ECO:0000256" key="1">
    <source>
        <dbReference type="ARBA" id="ARBA00000877"/>
    </source>
</evidence>
<comment type="catalytic activity">
    <reaction evidence="1 6">
        <text>2 ATP = 3',3'-c-di-AMP + 2 diphosphate</text>
        <dbReference type="Rhea" id="RHEA:35655"/>
        <dbReference type="ChEBI" id="CHEBI:30616"/>
        <dbReference type="ChEBI" id="CHEBI:33019"/>
        <dbReference type="ChEBI" id="CHEBI:71500"/>
        <dbReference type="EC" id="2.7.7.85"/>
    </reaction>
</comment>
<keyword evidence="3 6" id="KW-0548">Nucleotidyltransferase</keyword>
<dbReference type="PROSITE" id="PS51794">
    <property type="entry name" value="DAC"/>
    <property type="match status" value="1"/>
</dbReference>
<evidence type="ECO:0000256" key="4">
    <source>
        <dbReference type="ARBA" id="ARBA00022741"/>
    </source>
</evidence>
<gene>
    <name evidence="6" type="primary">dacA</name>
    <name evidence="9" type="ORF">J2S15_002586</name>
</gene>
<feature type="region of interest" description="Disordered" evidence="7">
    <location>
        <begin position="259"/>
        <end position="321"/>
    </location>
</feature>
<sequence>MLNYLTLDNFISFLKLALDIGVVAVIIFYCLKIIKNNSRTIQIAKGIIFVFLVNWLAQTLELRTIEFITTQFLNWGFLAIFIIFQPELRSLLEKLGRTTVFSSLATLSENQRQHLVEELVKTAVTLSKSKTGALISLEQTNSLADYIRTGTIMNSDVTSELLCSIFVPGTPLHDGAVIIQGDKIACASAYFPPTVREFPSNYGARHRAAVGISEITDSVTIVVSEETGNISIAQEGKLTLMSAEELKVFLLMTIHSSDEGEQKKEPVKAEALPPIQEDSKADRKKRREAKAKHKEKIKADAIVMNKSKKTPKKGGKNDAEK</sequence>
<comment type="function">
    <text evidence="6">Catalyzes the condensation of 2 ATP molecules into cyclic di-AMP (c-di-AMP), a second messenger used to regulate differing processes in different bacteria.</text>
</comment>
<name>A0ABU0E537_9FIRM</name>
<keyword evidence="2 6" id="KW-0808">Transferase</keyword>
<keyword evidence="6" id="KW-1133">Transmembrane helix</keyword>
<evidence type="ECO:0000256" key="7">
    <source>
        <dbReference type="SAM" id="MobiDB-lite"/>
    </source>
</evidence>
<dbReference type="InterPro" id="IPR036888">
    <property type="entry name" value="DNA_integrity_DisA_N_sf"/>
</dbReference>
<keyword evidence="6" id="KW-0472">Membrane</keyword>
<dbReference type="PANTHER" id="PTHR34185">
    <property type="entry name" value="DIADENYLATE CYCLASE"/>
    <property type="match status" value="1"/>
</dbReference>
<dbReference type="InterPro" id="IPR050338">
    <property type="entry name" value="DisA"/>
</dbReference>
<comment type="caution">
    <text evidence="9">The sequence shown here is derived from an EMBL/GenBank/DDBJ whole genome shotgun (WGS) entry which is preliminary data.</text>
</comment>
<keyword evidence="5 6" id="KW-0067">ATP-binding</keyword>
<keyword evidence="6" id="KW-1003">Cell membrane</keyword>
<comment type="caution">
    <text evidence="6">Lacks conserved residue(s) required for the propagation of feature annotation.</text>
</comment>
<keyword evidence="6" id="KW-0812">Transmembrane</keyword>
<dbReference type="HAMAP" id="MF_01499">
    <property type="entry name" value="DacA"/>
    <property type="match status" value="1"/>
</dbReference>
<dbReference type="GO" id="GO:0106408">
    <property type="term" value="F:diadenylate cyclase activity"/>
    <property type="evidence" value="ECO:0007669"/>
    <property type="project" value="UniProtKB-EC"/>
</dbReference>
<feature type="compositionally biased region" description="Basic residues" evidence="7">
    <location>
        <begin position="282"/>
        <end position="296"/>
    </location>
</feature>
<dbReference type="RefSeq" id="WP_307408911.1">
    <property type="nucleotide sequence ID" value="NZ_JAUSUR010000004.1"/>
</dbReference>
<organism evidence="9 10">
    <name type="scientific">Breznakia pachnodae</name>
    <dbReference type="NCBI Taxonomy" id="265178"/>
    <lineage>
        <taxon>Bacteria</taxon>
        <taxon>Bacillati</taxon>
        <taxon>Bacillota</taxon>
        <taxon>Erysipelotrichia</taxon>
        <taxon>Erysipelotrichales</taxon>
        <taxon>Erysipelotrichaceae</taxon>
        <taxon>Breznakia</taxon>
    </lineage>
</organism>
<comment type="subunit">
    <text evidence="6">Probably a homodimer.</text>
</comment>
<evidence type="ECO:0000313" key="9">
    <source>
        <dbReference type="EMBL" id="MDQ0361836.1"/>
    </source>
</evidence>
<evidence type="ECO:0000256" key="6">
    <source>
        <dbReference type="HAMAP-Rule" id="MF_01499"/>
    </source>
</evidence>
<dbReference type="InterPro" id="IPR045585">
    <property type="entry name" value="CdaA_N"/>
</dbReference>
<reference evidence="9 10" key="1">
    <citation type="submission" date="2023-07" db="EMBL/GenBank/DDBJ databases">
        <title>Genomic Encyclopedia of Type Strains, Phase IV (KMG-IV): sequencing the most valuable type-strain genomes for metagenomic binning, comparative biology and taxonomic classification.</title>
        <authorList>
            <person name="Goeker M."/>
        </authorList>
    </citation>
    <scope>NUCLEOTIDE SEQUENCE [LARGE SCALE GENOMIC DNA]</scope>
    <source>
        <strain evidence="9 10">DSM 16784</strain>
    </source>
</reference>
<evidence type="ECO:0000259" key="8">
    <source>
        <dbReference type="PROSITE" id="PS51794"/>
    </source>
</evidence>
<feature type="transmembrane region" description="Helical" evidence="6">
    <location>
        <begin position="43"/>
        <end position="60"/>
    </location>
</feature>
<dbReference type="Pfam" id="PF02457">
    <property type="entry name" value="DAC"/>
    <property type="match status" value="1"/>
</dbReference>
<comment type="similarity">
    <text evidence="6">Belongs to the adenylate cyclase family. DacA/CdaA subfamily.</text>
</comment>